<keyword evidence="1" id="KW-1133">Transmembrane helix</keyword>
<organism evidence="2 3">
    <name type="scientific">Populibacterium corticicola</name>
    <dbReference type="NCBI Taxonomy" id="1812826"/>
    <lineage>
        <taxon>Bacteria</taxon>
        <taxon>Bacillati</taxon>
        <taxon>Actinomycetota</taxon>
        <taxon>Actinomycetes</taxon>
        <taxon>Micrococcales</taxon>
        <taxon>Jonesiaceae</taxon>
        <taxon>Populibacterium</taxon>
    </lineage>
</organism>
<keyword evidence="1" id="KW-0472">Membrane</keyword>
<dbReference type="EMBL" id="JBHUOP010000003">
    <property type="protein sequence ID" value="MFD2840508.1"/>
    <property type="molecule type" value="Genomic_DNA"/>
</dbReference>
<gene>
    <name evidence="2" type="ORF">ACFSYH_07990</name>
</gene>
<evidence type="ECO:0000256" key="1">
    <source>
        <dbReference type="SAM" id="Phobius"/>
    </source>
</evidence>
<dbReference type="RefSeq" id="WP_377466364.1">
    <property type="nucleotide sequence ID" value="NZ_JBHUOP010000003.1"/>
</dbReference>
<feature type="transmembrane region" description="Helical" evidence="1">
    <location>
        <begin position="42"/>
        <end position="64"/>
    </location>
</feature>
<dbReference type="Proteomes" id="UP001597391">
    <property type="component" value="Unassembled WGS sequence"/>
</dbReference>
<keyword evidence="3" id="KW-1185">Reference proteome</keyword>
<feature type="transmembrane region" description="Helical" evidence="1">
    <location>
        <begin position="15"/>
        <end position="36"/>
    </location>
</feature>
<reference evidence="3" key="1">
    <citation type="journal article" date="2019" name="Int. J. Syst. Evol. Microbiol.">
        <title>The Global Catalogue of Microorganisms (GCM) 10K type strain sequencing project: providing services to taxonomists for standard genome sequencing and annotation.</title>
        <authorList>
            <consortium name="The Broad Institute Genomics Platform"/>
            <consortium name="The Broad Institute Genome Sequencing Center for Infectious Disease"/>
            <person name="Wu L."/>
            <person name="Ma J."/>
        </authorList>
    </citation>
    <scope>NUCLEOTIDE SEQUENCE [LARGE SCALE GENOMIC DNA]</scope>
    <source>
        <strain evidence="3">KCTC 33576</strain>
    </source>
</reference>
<name>A0ABW5XI38_9MICO</name>
<evidence type="ECO:0000313" key="3">
    <source>
        <dbReference type="Proteomes" id="UP001597391"/>
    </source>
</evidence>
<protein>
    <submittedName>
        <fullName evidence="2">Uncharacterized protein</fullName>
    </submittedName>
</protein>
<comment type="caution">
    <text evidence="2">The sequence shown here is derived from an EMBL/GenBank/DDBJ whole genome shotgun (WGS) entry which is preliminary data.</text>
</comment>
<keyword evidence="1" id="KW-0812">Transmembrane</keyword>
<accession>A0ABW5XI38</accession>
<evidence type="ECO:0000313" key="2">
    <source>
        <dbReference type="EMBL" id="MFD2840508.1"/>
    </source>
</evidence>
<proteinExistence type="predicted"/>
<sequence length="74" mass="7699">MTATDISTLRLSLKWAWIGPAAGIACMVALFIVGLATQTSGLMVVAASVAAALCGVWVAVIASLRRAIVQKEQR</sequence>